<dbReference type="EMBL" id="NOII01000001">
    <property type="protein sequence ID" value="OYD59175.1"/>
    <property type="molecule type" value="Genomic_DNA"/>
</dbReference>
<name>A0A235FEI3_9BACL</name>
<dbReference type="InterPro" id="IPR014710">
    <property type="entry name" value="RmlC-like_jellyroll"/>
</dbReference>
<dbReference type="Pfam" id="PF07883">
    <property type="entry name" value="Cupin_2"/>
    <property type="match status" value="1"/>
</dbReference>
<evidence type="ECO:0000256" key="1">
    <source>
        <dbReference type="ARBA" id="ARBA00022723"/>
    </source>
</evidence>
<comment type="caution">
    <text evidence="3">The sequence shown here is derived from an EMBL/GenBank/DDBJ whole genome shotgun (WGS) entry which is preliminary data.</text>
</comment>
<dbReference type="PANTHER" id="PTHR35848:SF9">
    <property type="entry name" value="SLL1358 PROTEIN"/>
    <property type="match status" value="1"/>
</dbReference>
<dbReference type="AlphaFoldDB" id="A0A235FEI3"/>
<organism evidence="3 4">
    <name type="scientific">Fictibacillus aquaticus</name>
    <dbReference type="NCBI Taxonomy" id="2021314"/>
    <lineage>
        <taxon>Bacteria</taxon>
        <taxon>Bacillati</taxon>
        <taxon>Bacillota</taxon>
        <taxon>Bacilli</taxon>
        <taxon>Bacillales</taxon>
        <taxon>Fictibacillaceae</taxon>
        <taxon>Fictibacillus</taxon>
    </lineage>
</organism>
<reference evidence="3 4" key="1">
    <citation type="submission" date="2017-07" db="EMBL/GenBank/DDBJ databases">
        <title>Fictibacillus sp. nov. GDSW-R2A3 Genome sequencing and assembly.</title>
        <authorList>
            <person name="Mayilraj S."/>
        </authorList>
    </citation>
    <scope>NUCLEOTIDE SEQUENCE [LARGE SCALE GENOMIC DNA]</scope>
    <source>
        <strain evidence="3 4">GDSW-R2A3</strain>
    </source>
</reference>
<dbReference type="InterPro" id="IPR011051">
    <property type="entry name" value="RmlC_Cupin_sf"/>
</dbReference>
<sequence>MTVINKGNAPHYLWGDVCEAWKLINGQDLSILHERMPPFSSESRHYHVHSHQFFFVLEGEAIMESDGSDYIIRKHEGIEIPAGVPHCIRNDSEADVEFLVISNPKAHGDRVLMKKVRTITAVSL</sequence>
<dbReference type="SUPFAM" id="SSF51182">
    <property type="entry name" value="RmlC-like cupins"/>
    <property type="match status" value="1"/>
</dbReference>
<dbReference type="Proteomes" id="UP000215059">
    <property type="component" value="Unassembled WGS sequence"/>
</dbReference>
<dbReference type="RefSeq" id="WP_094251136.1">
    <property type="nucleotide sequence ID" value="NZ_JBHLXL010000001.1"/>
</dbReference>
<feature type="domain" description="Cupin type-2" evidence="2">
    <location>
        <begin position="33"/>
        <end position="101"/>
    </location>
</feature>
<keyword evidence="4" id="KW-1185">Reference proteome</keyword>
<dbReference type="PANTHER" id="PTHR35848">
    <property type="entry name" value="OXALATE-BINDING PROTEIN"/>
    <property type="match status" value="1"/>
</dbReference>
<keyword evidence="1" id="KW-0479">Metal-binding</keyword>
<protein>
    <submittedName>
        <fullName evidence="3">Cupin</fullName>
    </submittedName>
</protein>
<proteinExistence type="predicted"/>
<dbReference type="InterPro" id="IPR051610">
    <property type="entry name" value="GPI/OXD"/>
</dbReference>
<evidence type="ECO:0000313" key="3">
    <source>
        <dbReference type="EMBL" id="OYD59175.1"/>
    </source>
</evidence>
<gene>
    <name evidence="3" type="ORF">CGZ90_04565</name>
</gene>
<dbReference type="OrthoDB" id="9806121at2"/>
<evidence type="ECO:0000259" key="2">
    <source>
        <dbReference type="Pfam" id="PF07883"/>
    </source>
</evidence>
<dbReference type="Gene3D" id="2.60.120.10">
    <property type="entry name" value="Jelly Rolls"/>
    <property type="match status" value="1"/>
</dbReference>
<dbReference type="GO" id="GO:0046872">
    <property type="term" value="F:metal ion binding"/>
    <property type="evidence" value="ECO:0007669"/>
    <property type="project" value="UniProtKB-KW"/>
</dbReference>
<evidence type="ECO:0000313" key="4">
    <source>
        <dbReference type="Proteomes" id="UP000215059"/>
    </source>
</evidence>
<accession>A0A235FEI3</accession>
<dbReference type="InterPro" id="IPR013096">
    <property type="entry name" value="Cupin_2"/>
</dbReference>